<sequence length="109" mass="12760">MNPFARSSEDVLFRNLINHLSADQIAFPLERNSGCWKVPHVEMCPNHPYPYKGDSDKMLYKINISLRCCAALRISQQHRGNMVKYLVLIGVMRKSFKLIYTTDRWTLTR</sequence>
<comment type="caution">
    <text evidence="1">The sequence shown here is derived from an EMBL/GenBank/DDBJ whole genome shotgun (WGS) entry which is preliminary data.</text>
</comment>
<protein>
    <submittedName>
        <fullName evidence="1">Uncharacterized protein</fullName>
    </submittedName>
</protein>
<name>A0A4Y2B904_ARAVE</name>
<evidence type="ECO:0000313" key="2">
    <source>
        <dbReference type="Proteomes" id="UP000499080"/>
    </source>
</evidence>
<dbReference type="AlphaFoldDB" id="A0A4Y2B904"/>
<organism evidence="1 2">
    <name type="scientific">Araneus ventricosus</name>
    <name type="common">Orbweaver spider</name>
    <name type="synonym">Epeira ventricosa</name>
    <dbReference type="NCBI Taxonomy" id="182803"/>
    <lineage>
        <taxon>Eukaryota</taxon>
        <taxon>Metazoa</taxon>
        <taxon>Ecdysozoa</taxon>
        <taxon>Arthropoda</taxon>
        <taxon>Chelicerata</taxon>
        <taxon>Arachnida</taxon>
        <taxon>Araneae</taxon>
        <taxon>Araneomorphae</taxon>
        <taxon>Entelegynae</taxon>
        <taxon>Araneoidea</taxon>
        <taxon>Araneidae</taxon>
        <taxon>Araneus</taxon>
    </lineage>
</organism>
<dbReference type="Proteomes" id="UP000499080">
    <property type="component" value="Unassembled WGS sequence"/>
</dbReference>
<keyword evidence="2" id="KW-1185">Reference proteome</keyword>
<dbReference type="EMBL" id="BGPR01000061">
    <property type="protein sequence ID" value="GBL88700.1"/>
    <property type="molecule type" value="Genomic_DNA"/>
</dbReference>
<reference evidence="1 2" key="1">
    <citation type="journal article" date="2019" name="Sci. Rep.">
        <title>Orb-weaving spider Araneus ventricosus genome elucidates the spidroin gene catalogue.</title>
        <authorList>
            <person name="Kono N."/>
            <person name="Nakamura H."/>
            <person name="Ohtoshi R."/>
            <person name="Moran D.A.P."/>
            <person name="Shinohara A."/>
            <person name="Yoshida Y."/>
            <person name="Fujiwara M."/>
            <person name="Mori M."/>
            <person name="Tomita M."/>
            <person name="Arakawa K."/>
        </authorList>
    </citation>
    <scope>NUCLEOTIDE SEQUENCE [LARGE SCALE GENOMIC DNA]</scope>
</reference>
<gene>
    <name evidence="1" type="ORF">AVEN_195677_1</name>
</gene>
<accession>A0A4Y2B904</accession>
<proteinExistence type="predicted"/>
<evidence type="ECO:0000313" key="1">
    <source>
        <dbReference type="EMBL" id="GBL88700.1"/>
    </source>
</evidence>